<reference evidence="2" key="1">
    <citation type="journal article" date="2014" name="Int. J. Syst. Evol. Microbiol.">
        <title>Complete genome sequence of Corynebacterium casei LMG S-19264T (=DSM 44701T), isolated from a smear-ripened cheese.</title>
        <authorList>
            <consortium name="US DOE Joint Genome Institute (JGI-PGF)"/>
            <person name="Walter F."/>
            <person name="Albersmeier A."/>
            <person name="Kalinowski J."/>
            <person name="Ruckert C."/>
        </authorList>
    </citation>
    <scope>NUCLEOTIDE SEQUENCE</scope>
    <source>
        <strain evidence="2">CGMCC 1.14988</strain>
    </source>
</reference>
<reference evidence="2" key="2">
    <citation type="submission" date="2020-09" db="EMBL/GenBank/DDBJ databases">
        <authorList>
            <person name="Sun Q."/>
            <person name="Zhou Y."/>
        </authorList>
    </citation>
    <scope>NUCLEOTIDE SEQUENCE</scope>
    <source>
        <strain evidence="2">CGMCC 1.14988</strain>
    </source>
</reference>
<dbReference type="Proteomes" id="UP000650511">
    <property type="component" value="Unassembled WGS sequence"/>
</dbReference>
<proteinExistence type="predicted"/>
<evidence type="ECO:0000313" key="3">
    <source>
        <dbReference type="Proteomes" id="UP000650511"/>
    </source>
</evidence>
<keyword evidence="3" id="KW-1185">Reference proteome</keyword>
<dbReference type="Gene3D" id="3.40.50.720">
    <property type="entry name" value="NAD(P)-binding Rossmann-like Domain"/>
    <property type="match status" value="1"/>
</dbReference>
<dbReference type="PANTHER" id="PTHR43162:SF1">
    <property type="entry name" value="PRESTALK A DIFFERENTIATION PROTEIN A"/>
    <property type="match status" value="1"/>
</dbReference>
<dbReference type="AlphaFoldDB" id="A0A8J3A922"/>
<dbReference type="PANTHER" id="PTHR43162">
    <property type="match status" value="1"/>
</dbReference>
<comment type="caution">
    <text evidence="2">The sequence shown here is derived from an EMBL/GenBank/DDBJ whole genome shotgun (WGS) entry which is preliminary data.</text>
</comment>
<accession>A0A8J3A922</accession>
<evidence type="ECO:0000313" key="2">
    <source>
        <dbReference type="EMBL" id="GGI04983.1"/>
    </source>
</evidence>
<dbReference type="InterPro" id="IPR036291">
    <property type="entry name" value="NAD(P)-bd_dom_sf"/>
</dbReference>
<dbReference type="OrthoDB" id="9774199at2"/>
<feature type="domain" description="NmrA-like" evidence="1">
    <location>
        <begin position="12"/>
        <end position="245"/>
    </location>
</feature>
<gene>
    <name evidence="2" type="ORF">GCM10011354_11810</name>
</gene>
<dbReference type="SUPFAM" id="SSF51735">
    <property type="entry name" value="NAD(P)-binding Rossmann-fold domains"/>
    <property type="match status" value="1"/>
</dbReference>
<organism evidence="2 3">
    <name type="scientific">Egicoccus halophilus</name>
    <dbReference type="NCBI Taxonomy" id="1670830"/>
    <lineage>
        <taxon>Bacteria</taxon>
        <taxon>Bacillati</taxon>
        <taxon>Actinomycetota</taxon>
        <taxon>Nitriliruptoria</taxon>
        <taxon>Egicoccales</taxon>
        <taxon>Egicoccaceae</taxon>
        <taxon>Egicoccus</taxon>
    </lineage>
</organism>
<dbReference type="RefSeq" id="WP_130649549.1">
    <property type="nucleotide sequence ID" value="NZ_BMHA01000004.1"/>
</dbReference>
<name>A0A8J3A922_9ACTN</name>
<protein>
    <recommendedName>
        <fullName evidence="1">NmrA-like domain-containing protein</fullName>
    </recommendedName>
</protein>
<sequence length="309" mass="33043">MAPLPADRPLELLVTGASGFVGGALVPALLAGGHRVRCLVREPDRLRAPWRDRVEVLQGRAEDRQAVWRAGDGCDAAFYLVHGMEGRLRGLVDRERRTAAAFAEGASAAGMRRIVYLGGIVDESRLAFVSDHLYARHQAGVELREGPVPVTELRAGIVLGAGSTSFDLLVAAATAPFALDTPWNRSRVQPIAVSDLLTVLGRVLTDPRAAGEVLEVGGPDTLSYASLVELVREELGRRPARRLRVPYLPPEATALGAAARAGTDPVLTLALLQSVEEDAVVRDPRGRRRYGELLGTPVRAAVRAALAAR</sequence>
<dbReference type="EMBL" id="BMHA01000004">
    <property type="protein sequence ID" value="GGI04983.1"/>
    <property type="molecule type" value="Genomic_DNA"/>
</dbReference>
<dbReference type="InterPro" id="IPR008030">
    <property type="entry name" value="NmrA-like"/>
</dbReference>
<dbReference type="InterPro" id="IPR051604">
    <property type="entry name" value="Ergot_Alk_Oxidoreductase"/>
</dbReference>
<dbReference type="Pfam" id="PF05368">
    <property type="entry name" value="NmrA"/>
    <property type="match status" value="1"/>
</dbReference>
<evidence type="ECO:0000259" key="1">
    <source>
        <dbReference type="Pfam" id="PF05368"/>
    </source>
</evidence>